<protein>
    <recommendedName>
        <fullName evidence="3">Transcriptional regulator</fullName>
    </recommendedName>
</protein>
<evidence type="ECO:0000313" key="2">
    <source>
        <dbReference type="Proteomes" id="UP000622653"/>
    </source>
</evidence>
<accession>A0A8J7G9X3</accession>
<dbReference type="InterPro" id="IPR043128">
    <property type="entry name" value="Rev_trsase/Diguanyl_cyclase"/>
</dbReference>
<organism evidence="1 2">
    <name type="scientific">Savagea serpentis</name>
    <dbReference type="NCBI Taxonomy" id="2785297"/>
    <lineage>
        <taxon>Bacteria</taxon>
        <taxon>Bacillati</taxon>
        <taxon>Bacillota</taxon>
        <taxon>Bacilli</taxon>
        <taxon>Bacillales</taxon>
        <taxon>Caryophanaceae</taxon>
        <taxon>Savagea</taxon>
    </lineage>
</organism>
<proteinExistence type="predicted"/>
<dbReference type="RefSeq" id="WP_194562293.1">
    <property type="nucleotide sequence ID" value="NZ_JADKPV010000001.1"/>
</dbReference>
<dbReference type="AlphaFoldDB" id="A0A8J7G9X3"/>
<reference evidence="1" key="1">
    <citation type="submission" date="2020-11" db="EMBL/GenBank/DDBJ databases">
        <title>Multidrug resistant novel bacterium Savagea serpentis sp. nov., isolated from the scats of a vine snake (Ahaetulla nasuta).</title>
        <authorList>
            <person name="Venkata Ramana V."/>
            <person name="Vikas Patil S."/>
            <person name="Yogita Lugani V."/>
        </authorList>
    </citation>
    <scope>NUCLEOTIDE SEQUENCE</scope>
    <source>
        <strain evidence="1">SN6</strain>
    </source>
</reference>
<evidence type="ECO:0000313" key="1">
    <source>
        <dbReference type="EMBL" id="MBF4500879.1"/>
    </source>
</evidence>
<evidence type="ECO:0008006" key="3">
    <source>
        <dbReference type="Google" id="ProtNLM"/>
    </source>
</evidence>
<dbReference type="Proteomes" id="UP000622653">
    <property type="component" value="Unassembled WGS sequence"/>
</dbReference>
<comment type="caution">
    <text evidence="1">The sequence shown here is derived from an EMBL/GenBank/DDBJ whole genome shotgun (WGS) entry which is preliminary data.</text>
</comment>
<keyword evidence="2" id="KW-1185">Reference proteome</keyword>
<gene>
    <name evidence="1" type="ORF">IRY55_05820</name>
</gene>
<sequence length="427" mass="48596">MYQVGVVGPKGSVERIVKIAQRSGTPLAMKPIVYETAIDVPQVIDEKGKNCDYFLFSGIIPYIIGKDVIDPKRAFYVELLEAGFYRAMLNVMHQVDRLQIRFGIDLPEQGEVAEHSLEQLNMSVQLSYVEYFDPYDAYQMLIDKHTAAWEADKVDGVLTCYPEVKAVLSEQGIPVEWISTTNLATRQVIQAIEQRAEADYFKRTQIAACAIQIFGLEKRGALSFDIQTEALRIQMAMLQMSRELNGSFFTLGHERYMIMTSRGEVYDQLSKMQLQLEHIHNEYKLTLRVGIGFGDSALQAEQYATEALHYSKTSEQSIAIASAEEEKVPQFMDQVEQHAMPQLDYLHEQFQESKVALHHVESLYRTILSKKWTTFTTQDVMLELAIGSRTAQRLVKTLVEADVLLKVGEEKRGGKGRPSPLYEWTLT</sequence>
<dbReference type="Gene3D" id="3.30.70.270">
    <property type="match status" value="1"/>
</dbReference>
<dbReference type="EMBL" id="JADKPV010000001">
    <property type="protein sequence ID" value="MBF4500879.1"/>
    <property type="molecule type" value="Genomic_DNA"/>
</dbReference>
<name>A0A8J7G9X3_9BACL</name>